<keyword evidence="4" id="KW-1185">Reference proteome</keyword>
<dbReference type="OrthoDB" id="5947802at2"/>
<reference evidence="3 4" key="1">
    <citation type="submission" date="2017-02" db="EMBL/GenBank/DDBJ databases">
        <title>Whole genome sequencing of Rhodanobacter lindaniclasticus DSM 17932.</title>
        <authorList>
            <person name="Kumar S."/>
            <person name="Patil P."/>
            <person name="Patil P.B."/>
        </authorList>
    </citation>
    <scope>NUCLEOTIDE SEQUENCE [LARGE SCALE GENOMIC DNA]</scope>
    <source>
        <strain evidence="3 4">DSM 17932</strain>
    </source>
</reference>
<feature type="chain" id="PRO_5020841864" evidence="2">
    <location>
        <begin position="23"/>
        <end position="255"/>
    </location>
</feature>
<dbReference type="Proteomes" id="UP000306317">
    <property type="component" value="Unassembled WGS sequence"/>
</dbReference>
<evidence type="ECO:0000256" key="2">
    <source>
        <dbReference type="SAM" id="SignalP"/>
    </source>
</evidence>
<organism evidence="3 4">
    <name type="scientific">Rhodanobacter lindaniclasticus</name>
    <dbReference type="NCBI Taxonomy" id="75310"/>
    <lineage>
        <taxon>Bacteria</taxon>
        <taxon>Pseudomonadati</taxon>
        <taxon>Pseudomonadota</taxon>
        <taxon>Gammaproteobacteria</taxon>
        <taxon>Lysobacterales</taxon>
        <taxon>Rhodanobacteraceae</taxon>
        <taxon>Rhodanobacter</taxon>
    </lineage>
</organism>
<name>A0A4S3KC51_9GAMM</name>
<keyword evidence="2" id="KW-0732">Signal</keyword>
<evidence type="ECO:0000256" key="1">
    <source>
        <dbReference type="SAM" id="MobiDB-lite"/>
    </source>
</evidence>
<sequence length="255" mass="27669">MKGIALSVLSAGLLLAMGGAAAADAPAKVSRIYTDTVAPASQQAYLAGIKSYNKCLAEHGFKYAWTALTHETGDVYAYSYVSDPVSWADFDVMRTQGKACDATFQQEVNPHLKGEISVFIQEEAEMSHTASKGMSSDLMEITYFKLKSGYGKGKAFTDAVKKITAAAAKSKWAYSYRFVRVMDGGADAPDFMVVSYSPSWAELGADADPSLWKMVESVYGKDGATDLRKTLGDTIEQQSSHVDRRDAELTYNPGR</sequence>
<dbReference type="RefSeq" id="WP_136259482.1">
    <property type="nucleotide sequence ID" value="NZ_MWIO01000047.1"/>
</dbReference>
<accession>A0A4S3KC51</accession>
<feature type="signal peptide" evidence="2">
    <location>
        <begin position="1"/>
        <end position="22"/>
    </location>
</feature>
<evidence type="ECO:0000313" key="3">
    <source>
        <dbReference type="EMBL" id="THD05992.1"/>
    </source>
</evidence>
<dbReference type="AlphaFoldDB" id="A0A4S3KC51"/>
<evidence type="ECO:0000313" key="4">
    <source>
        <dbReference type="Proteomes" id="UP000306317"/>
    </source>
</evidence>
<gene>
    <name evidence="3" type="ORF">B1991_14945</name>
</gene>
<feature type="region of interest" description="Disordered" evidence="1">
    <location>
        <begin position="236"/>
        <end position="255"/>
    </location>
</feature>
<proteinExistence type="predicted"/>
<dbReference type="EMBL" id="MWIO01000047">
    <property type="protein sequence ID" value="THD05992.1"/>
    <property type="molecule type" value="Genomic_DNA"/>
</dbReference>
<protein>
    <submittedName>
        <fullName evidence="3">Uncharacterized protein</fullName>
    </submittedName>
</protein>
<comment type="caution">
    <text evidence="3">The sequence shown here is derived from an EMBL/GenBank/DDBJ whole genome shotgun (WGS) entry which is preliminary data.</text>
</comment>